<reference evidence="2" key="1">
    <citation type="journal article" date="2019" name="Int. J. Syst. Evol. Microbiol.">
        <title>The Global Catalogue of Microorganisms (GCM) 10K type strain sequencing project: providing services to taxonomists for standard genome sequencing and annotation.</title>
        <authorList>
            <consortium name="The Broad Institute Genomics Platform"/>
            <consortium name="The Broad Institute Genome Sequencing Center for Infectious Disease"/>
            <person name="Wu L."/>
            <person name="Ma J."/>
        </authorList>
    </citation>
    <scope>NUCLEOTIDE SEQUENCE [LARGE SCALE GENOMIC DNA]</scope>
    <source>
        <strain evidence="2">CECT 7184</strain>
    </source>
</reference>
<sequence length="156" mass="18426">MKKLLLFLLVTLFISCDKDVFPFDEQSHNSIIIKQKEGLEFIVDRIETHSIIRNEKVTGKRVTGYYFSEEMENTLIMDFSIEKNIYKLEQIEWYYTENGVLKKASNPVSLNLNPLLFDHAMQSYKNVIKGYYNGELTKDTNKKTDVEIAFYIDFRK</sequence>
<protein>
    <recommendedName>
        <fullName evidence="3">Lipoprotein</fullName>
    </recommendedName>
</protein>
<accession>A0ABT8CVN6</accession>
<name>A0ABT8CVN6_9FLAO</name>
<organism evidence="1 2">
    <name type="scientific">Paenimyroides ceti</name>
    <dbReference type="NCBI Taxonomy" id="395087"/>
    <lineage>
        <taxon>Bacteria</taxon>
        <taxon>Pseudomonadati</taxon>
        <taxon>Bacteroidota</taxon>
        <taxon>Flavobacteriia</taxon>
        <taxon>Flavobacteriales</taxon>
        <taxon>Flavobacteriaceae</taxon>
        <taxon>Paenimyroides</taxon>
    </lineage>
</organism>
<dbReference type="RefSeq" id="WP_290364433.1">
    <property type="nucleotide sequence ID" value="NZ_JAUFQU010000001.1"/>
</dbReference>
<keyword evidence="2" id="KW-1185">Reference proteome</keyword>
<proteinExistence type="predicted"/>
<dbReference type="PROSITE" id="PS51257">
    <property type="entry name" value="PROKAR_LIPOPROTEIN"/>
    <property type="match status" value="1"/>
</dbReference>
<dbReference type="EMBL" id="JAUFQU010000001">
    <property type="protein sequence ID" value="MDN3708574.1"/>
    <property type="molecule type" value="Genomic_DNA"/>
</dbReference>
<evidence type="ECO:0008006" key="3">
    <source>
        <dbReference type="Google" id="ProtNLM"/>
    </source>
</evidence>
<comment type="caution">
    <text evidence="1">The sequence shown here is derived from an EMBL/GenBank/DDBJ whole genome shotgun (WGS) entry which is preliminary data.</text>
</comment>
<dbReference type="Proteomes" id="UP001242368">
    <property type="component" value="Unassembled WGS sequence"/>
</dbReference>
<gene>
    <name evidence="1" type="ORF">QW060_15840</name>
</gene>
<evidence type="ECO:0000313" key="2">
    <source>
        <dbReference type="Proteomes" id="UP001242368"/>
    </source>
</evidence>
<evidence type="ECO:0000313" key="1">
    <source>
        <dbReference type="EMBL" id="MDN3708574.1"/>
    </source>
</evidence>